<dbReference type="RefSeq" id="WP_386054867.1">
    <property type="nucleotide sequence ID" value="NZ_JBHTKH010000025.1"/>
</dbReference>
<sequence>MLPPHIVSALLVEREADLRRRAEQARLRRPDPWTDWTLSGITAAPERAPEHGPRPRWRRRLSHLRPV</sequence>
<gene>
    <name evidence="2" type="ORF">ACFQ2V_20785</name>
</gene>
<name>A0ABW3N4Q3_9MICO</name>
<keyword evidence="3" id="KW-1185">Reference proteome</keyword>
<protein>
    <submittedName>
        <fullName evidence="2">Uncharacterized protein</fullName>
    </submittedName>
</protein>
<proteinExistence type="predicted"/>
<accession>A0ABW3N4Q3</accession>
<reference evidence="3" key="1">
    <citation type="journal article" date="2019" name="Int. J. Syst. Evol. Microbiol.">
        <title>The Global Catalogue of Microorganisms (GCM) 10K type strain sequencing project: providing services to taxonomists for standard genome sequencing and annotation.</title>
        <authorList>
            <consortium name="The Broad Institute Genomics Platform"/>
            <consortium name="The Broad Institute Genome Sequencing Center for Infectious Disease"/>
            <person name="Wu L."/>
            <person name="Ma J."/>
        </authorList>
    </citation>
    <scope>NUCLEOTIDE SEQUENCE [LARGE SCALE GENOMIC DNA]</scope>
    <source>
        <strain evidence="3">CCUG 57508</strain>
    </source>
</reference>
<evidence type="ECO:0000313" key="2">
    <source>
        <dbReference type="EMBL" id="MFD1056750.1"/>
    </source>
</evidence>
<dbReference type="EMBL" id="JBHTKH010000025">
    <property type="protein sequence ID" value="MFD1056750.1"/>
    <property type="molecule type" value="Genomic_DNA"/>
</dbReference>
<evidence type="ECO:0000256" key="1">
    <source>
        <dbReference type="SAM" id="MobiDB-lite"/>
    </source>
</evidence>
<organism evidence="2 3">
    <name type="scientific">Terrabacter terrigena</name>
    <dbReference type="NCBI Taxonomy" id="574718"/>
    <lineage>
        <taxon>Bacteria</taxon>
        <taxon>Bacillati</taxon>
        <taxon>Actinomycetota</taxon>
        <taxon>Actinomycetes</taxon>
        <taxon>Micrococcales</taxon>
        <taxon>Intrasporangiaceae</taxon>
        <taxon>Terrabacter</taxon>
    </lineage>
</organism>
<dbReference type="Proteomes" id="UP001597046">
    <property type="component" value="Unassembled WGS sequence"/>
</dbReference>
<feature type="compositionally biased region" description="Basic residues" evidence="1">
    <location>
        <begin position="54"/>
        <end position="67"/>
    </location>
</feature>
<evidence type="ECO:0000313" key="3">
    <source>
        <dbReference type="Proteomes" id="UP001597046"/>
    </source>
</evidence>
<feature type="region of interest" description="Disordered" evidence="1">
    <location>
        <begin position="40"/>
        <end position="67"/>
    </location>
</feature>
<comment type="caution">
    <text evidence="2">The sequence shown here is derived from an EMBL/GenBank/DDBJ whole genome shotgun (WGS) entry which is preliminary data.</text>
</comment>